<dbReference type="SUPFAM" id="SSF55729">
    <property type="entry name" value="Acyl-CoA N-acyltransferases (Nat)"/>
    <property type="match status" value="1"/>
</dbReference>
<dbReference type="PROSITE" id="PS51186">
    <property type="entry name" value="GNAT"/>
    <property type="match status" value="1"/>
</dbReference>
<name>A0A136IWG7_9PEZI</name>
<dbReference type="GO" id="GO:0016747">
    <property type="term" value="F:acyltransferase activity, transferring groups other than amino-acyl groups"/>
    <property type="evidence" value="ECO:0007669"/>
    <property type="project" value="InterPro"/>
</dbReference>
<dbReference type="EMBL" id="KQ964255">
    <property type="protein sequence ID" value="KXJ89354.1"/>
    <property type="molecule type" value="Genomic_DNA"/>
</dbReference>
<evidence type="ECO:0000256" key="1">
    <source>
        <dbReference type="SAM" id="MobiDB-lite"/>
    </source>
</evidence>
<feature type="compositionally biased region" description="Polar residues" evidence="1">
    <location>
        <begin position="18"/>
        <end position="28"/>
    </location>
</feature>
<proteinExistence type="predicted"/>
<evidence type="ECO:0000313" key="3">
    <source>
        <dbReference type="EMBL" id="KXJ89354.1"/>
    </source>
</evidence>
<feature type="region of interest" description="Disordered" evidence="1">
    <location>
        <begin position="1"/>
        <end position="28"/>
    </location>
</feature>
<dbReference type="AlphaFoldDB" id="A0A136IWG7"/>
<dbReference type="PANTHER" id="PTHR43792">
    <property type="entry name" value="GNAT FAMILY, PUTATIVE (AFU_ORTHOLOGUE AFUA_3G00765)-RELATED-RELATED"/>
    <property type="match status" value="1"/>
</dbReference>
<reference evidence="4" key="1">
    <citation type="submission" date="2016-02" db="EMBL/GenBank/DDBJ databases">
        <title>Draft genome sequence of Microdochium bolleyi, a fungal endophyte of beachgrass.</title>
        <authorList>
            <consortium name="DOE Joint Genome Institute"/>
            <person name="David A.S."/>
            <person name="May G."/>
            <person name="Haridas S."/>
            <person name="Lim J."/>
            <person name="Wang M."/>
            <person name="Labutti K."/>
            <person name="Lipzen A."/>
            <person name="Barry K."/>
            <person name="Grigoriev I.V."/>
        </authorList>
    </citation>
    <scope>NUCLEOTIDE SEQUENCE [LARGE SCALE GENOMIC DNA]</scope>
    <source>
        <strain evidence="4">J235TASD1</strain>
    </source>
</reference>
<organism evidence="3 4">
    <name type="scientific">Microdochium bolleyi</name>
    <dbReference type="NCBI Taxonomy" id="196109"/>
    <lineage>
        <taxon>Eukaryota</taxon>
        <taxon>Fungi</taxon>
        <taxon>Dikarya</taxon>
        <taxon>Ascomycota</taxon>
        <taxon>Pezizomycotina</taxon>
        <taxon>Sordariomycetes</taxon>
        <taxon>Xylariomycetidae</taxon>
        <taxon>Xylariales</taxon>
        <taxon>Microdochiaceae</taxon>
        <taxon>Microdochium</taxon>
    </lineage>
</organism>
<sequence>MLSVRFASDHRAEPPSSPTSDMSATTKQIRSARGEVLELEVAAKLAMTPWYNLYTAMPDRPLPPSSERPHIKTARLVLKPLELSDLDAFHALRTQPEVMAKTFRPRIDRDINETRTLLESLQSPNDGNSWRFGAFLASTGELIGDGGVYNYDDLWRTGWPELEFMLSKEHWGQGYGKELITALVDGWFKLPRSGVKKQSLHPNVIGELEPGDELPDTMAIIFDASIEPARKIVDGMTNPKPDYIADWQQIDWREGKEFQDVTLAGWLLANPNGLDPYRTESGSLSDRTDVEED</sequence>
<keyword evidence="4" id="KW-1185">Reference proteome</keyword>
<dbReference type="InterPro" id="IPR051531">
    <property type="entry name" value="N-acetyltransferase"/>
</dbReference>
<gene>
    <name evidence="3" type="ORF">Micbo1qcDRAFT_165407</name>
</gene>
<protein>
    <submittedName>
        <fullName evidence="3">GNAT domain-domain-containing protein</fullName>
    </submittedName>
</protein>
<dbReference type="InterPro" id="IPR000182">
    <property type="entry name" value="GNAT_dom"/>
</dbReference>
<dbReference type="Proteomes" id="UP000070501">
    <property type="component" value="Unassembled WGS sequence"/>
</dbReference>
<evidence type="ECO:0000259" key="2">
    <source>
        <dbReference type="PROSITE" id="PS51186"/>
    </source>
</evidence>
<dbReference type="OrthoDB" id="4072826at2759"/>
<dbReference type="Gene3D" id="3.40.630.30">
    <property type="match status" value="1"/>
</dbReference>
<feature type="domain" description="N-acetyltransferase" evidence="2">
    <location>
        <begin position="76"/>
        <end position="259"/>
    </location>
</feature>
<dbReference type="InParanoid" id="A0A136IWG7"/>
<accession>A0A136IWG7</accession>
<dbReference type="InterPro" id="IPR016181">
    <property type="entry name" value="Acyl_CoA_acyltransferase"/>
</dbReference>
<dbReference type="Pfam" id="PF13302">
    <property type="entry name" value="Acetyltransf_3"/>
    <property type="match status" value="1"/>
</dbReference>
<dbReference type="PANTHER" id="PTHR43792:SF1">
    <property type="entry name" value="N-ACETYLTRANSFERASE DOMAIN-CONTAINING PROTEIN"/>
    <property type="match status" value="1"/>
</dbReference>
<evidence type="ECO:0000313" key="4">
    <source>
        <dbReference type="Proteomes" id="UP000070501"/>
    </source>
</evidence>